<proteinExistence type="inferred from homology"/>
<keyword evidence="2" id="KW-0378">Hydrolase</keyword>
<keyword evidence="3" id="KW-1185">Reference proteome</keyword>
<dbReference type="EC" id="3.4.11.19" evidence="2"/>
<organism evidence="2 3">
    <name type="scientific">Evansella vedderi</name>
    <dbReference type="NCBI Taxonomy" id="38282"/>
    <lineage>
        <taxon>Bacteria</taxon>
        <taxon>Bacillati</taxon>
        <taxon>Bacillota</taxon>
        <taxon>Bacilli</taxon>
        <taxon>Bacillales</taxon>
        <taxon>Bacillaceae</taxon>
        <taxon>Evansella</taxon>
    </lineage>
</organism>
<name>A0ABU0A0J8_9BACI</name>
<dbReference type="Pfam" id="PF03576">
    <property type="entry name" value="Peptidase_S58"/>
    <property type="match status" value="1"/>
</dbReference>
<dbReference type="Proteomes" id="UP001230005">
    <property type="component" value="Unassembled WGS sequence"/>
</dbReference>
<dbReference type="SUPFAM" id="SSF56266">
    <property type="entry name" value="DmpA/ArgJ-like"/>
    <property type="match status" value="1"/>
</dbReference>
<dbReference type="CDD" id="cd02253">
    <property type="entry name" value="DmpA"/>
    <property type="match status" value="1"/>
</dbReference>
<keyword evidence="2" id="KW-0031">Aminopeptidase</keyword>
<evidence type="ECO:0000313" key="2">
    <source>
        <dbReference type="EMBL" id="MDQ0256496.1"/>
    </source>
</evidence>
<evidence type="ECO:0000256" key="1">
    <source>
        <dbReference type="ARBA" id="ARBA00007068"/>
    </source>
</evidence>
<accession>A0ABU0A0J8</accession>
<dbReference type="PANTHER" id="PTHR36512:SF3">
    <property type="entry name" value="BLR5678 PROTEIN"/>
    <property type="match status" value="1"/>
</dbReference>
<dbReference type="RefSeq" id="WP_307328704.1">
    <property type="nucleotide sequence ID" value="NZ_JAUSUG010000017.1"/>
</dbReference>
<keyword evidence="2" id="KW-0645">Protease</keyword>
<comment type="caution">
    <text evidence="2">The sequence shown here is derived from an EMBL/GenBank/DDBJ whole genome shotgun (WGS) entry which is preliminary data.</text>
</comment>
<dbReference type="EMBL" id="JAUSUG010000017">
    <property type="protein sequence ID" value="MDQ0256496.1"/>
    <property type="molecule type" value="Genomic_DNA"/>
</dbReference>
<dbReference type="InterPro" id="IPR005321">
    <property type="entry name" value="Peptidase_S58_DmpA"/>
</dbReference>
<dbReference type="Gene3D" id="3.60.70.12">
    <property type="entry name" value="L-amino peptidase D-ALA esterase/amidase"/>
    <property type="match status" value="1"/>
</dbReference>
<comment type="similarity">
    <text evidence="1">Belongs to the peptidase S58 family.</text>
</comment>
<reference evidence="2 3" key="1">
    <citation type="submission" date="2023-07" db="EMBL/GenBank/DDBJ databases">
        <title>Genomic Encyclopedia of Type Strains, Phase IV (KMG-IV): sequencing the most valuable type-strain genomes for metagenomic binning, comparative biology and taxonomic classification.</title>
        <authorList>
            <person name="Goeker M."/>
        </authorList>
    </citation>
    <scope>NUCLEOTIDE SEQUENCE [LARGE SCALE GENOMIC DNA]</scope>
    <source>
        <strain evidence="2 3">DSM 9768</strain>
    </source>
</reference>
<dbReference type="PANTHER" id="PTHR36512">
    <property type="entry name" value="D-AMINOPEPTIDASE"/>
    <property type="match status" value="1"/>
</dbReference>
<gene>
    <name evidence="2" type="ORF">J2S74_003916</name>
</gene>
<dbReference type="InterPro" id="IPR016117">
    <property type="entry name" value="ArgJ-like_dom_sf"/>
</dbReference>
<sequence>MTTLKRAREWNIKIGSLPTGPLNKITDVKGVTVGHTTIQQGEINTGVTAILPHQGNLFKEKVVAASHVLNGFGKTTGLIQINELGTIETPILLTNTLSVGNCSTALIKYMLKDNPEIGRTTGTINPVVAECNDMHLNDIREIIINENHVNEAIKNAIHDFEEGAIGAGTGMKCFGLKGGIGSASRVINIEGNDYTLGVLVLTNFGKLHDLTIDGKNVGSTISELKKEKTNNEDKGSVIILVATDLPVSERQLERIIKRCGVGLSRTGSKMSHGSGDIVIGFTTAGHVSHDSKKKILTQTYLHEEELDQPFHAIAEATEEAIINSMLTAKTTVGRADFKLHSLSDYIEKL</sequence>
<dbReference type="GO" id="GO:0004177">
    <property type="term" value="F:aminopeptidase activity"/>
    <property type="evidence" value="ECO:0007669"/>
    <property type="project" value="UniProtKB-KW"/>
</dbReference>
<protein>
    <submittedName>
        <fullName evidence="2">D-aminopeptidase</fullName>
        <ecNumber evidence="2">3.4.11.19</ecNumber>
    </submittedName>
</protein>
<evidence type="ECO:0000313" key="3">
    <source>
        <dbReference type="Proteomes" id="UP001230005"/>
    </source>
</evidence>